<dbReference type="SMART" id="SM00335">
    <property type="entry name" value="ANX"/>
    <property type="match status" value="6"/>
</dbReference>
<protein>
    <recommendedName>
        <fullName evidence="7">Annexin</fullName>
    </recommendedName>
</protein>
<dbReference type="PANTHER" id="PTHR10502:SF239">
    <property type="entry name" value="ANNEXIN A7"/>
    <property type="match status" value="1"/>
</dbReference>
<gene>
    <name evidence="8" type="ORF">MAR_020921</name>
</gene>
<accession>A0ABY7E9C3</accession>
<comment type="domain">
    <text evidence="7">A pair of annexin repeats may form one binding site for calcium and phospholipid.</text>
</comment>
<organism evidence="8 9">
    <name type="scientific">Mya arenaria</name>
    <name type="common">Soft-shell clam</name>
    <dbReference type="NCBI Taxonomy" id="6604"/>
    <lineage>
        <taxon>Eukaryota</taxon>
        <taxon>Metazoa</taxon>
        <taxon>Spiralia</taxon>
        <taxon>Lophotrochozoa</taxon>
        <taxon>Mollusca</taxon>
        <taxon>Bivalvia</taxon>
        <taxon>Autobranchia</taxon>
        <taxon>Heteroconchia</taxon>
        <taxon>Euheterodonta</taxon>
        <taxon>Imparidentia</taxon>
        <taxon>Neoheterodontei</taxon>
        <taxon>Myida</taxon>
        <taxon>Myoidea</taxon>
        <taxon>Myidae</taxon>
        <taxon>Mya</taxon>
    </lineage>
</organism>
<proteinExistence type="inferred from homology"/>
<name>A0ABY7E9C3_MYAAR</name>
<comment type="function">
    <text evidence="6">Calcium/phospholipid-binding protein which promotes membrane fusion and is involved in exocytosis.</text>
</comment>
<evidence type="ECO:0000256" key="6">
    <source>
        <dbReference type="ARBA" id="ARBA00037210"/>
    </source>
</evidence>
<comment type="similarity">
    <text evidence="1 7">Belongs to the annexin family.</text>
</comment>
<dbReference type="InterPro" id="IPR018502">
    <property type="entry name" value="Annexin_repeat"/>
</dbReference>
<dbReference type="InterPro" id="IPR037104">
    <property type="entry name" value="Annexin_sf"/>
</dbReference>
<dbReference type="PROSITE" id="PS00223">
    <property type="entry name" value="ANNEXIN_1"/>
    <property type="match status" value="1"/>
</dbReference>
<keyword evidence="9" id="KW-1185">Reference proteome</keyword>
<dbReference type="PANTHER" id="PTHR10502">
    <property type="entry name" value="ANNEXIN"/>
    <property type="match status" value="1"/>
</dbReference>
<dbReference type="InterPro" id="IPR001464">
    <property type="entry name" value="Annexin"/>
</dbReference>
<dbReference type="EMBL" id="CP111016">
    <property type="protein sequence ID" value="WAR05552.1"/>
    <property type="molecule type" value="Genomic_DNA"/>
</dbReference>
<evidence type="ECO:0000256" key="1">
    <source>
        <dbReference type="ARBA" id="ARBA00007831"/>
    </source>
</evidence>
<evidence type="ECO:0000313" key="8">
    <source>
        <dbReference type="EMBL" id="WAR05552.1"/>
    </source>
</evidence>
<sequence length="464" mass="52149">MLTSIKEINEKIEGEKKWGTDESKFNTILVTRSYPQLRATFEEYKNVSKKEIEEALKSEMSGDLLRGMLTVVRCVKNKFSHFARQLQKTMKGIGTDDDTLVRVVVSRCEIDMVQIKGEFQTLTSQTLEQYIAVAGQGFVEAVKQKTEEELDEDIRMESEPPQEDPTLVPAENFNAETDCDVLKKAMKGWGTDEAAIIKVLGYRSNEQMQQVVSSYKTMFGKDLIAELKSEISGGFEKLAVGLCMSSADFDAMNLHKAISVSMKEGLGTDEDVLTEIICTRSNKQLTDIKAAYKAKYNVELEKDVIGDTSGDYKRILVACLQANRPEGLEFDRTKAKQDAQALFDAGEKKWGTDESRFNVILASRSYPQLRATFQEYAKIANKDIEDTIKSEMSGDLKKSMLSIVRCIRSKAGHFANELHKSMKGLGTDDDTLCRVVASRASVDMVQIKQEFQKMFKQTLGMFIA</sequence>
<evidence type="ECO:0000313" key="9">
    <source>
        <dbReference type="Proteomes" id="UP001164746"/>
    </source>
</evidence>
<keyword evidence="4 7" id="KW-0041">Annexin</keyword>
<dbReference type="InterPro" id="IPR018252">
    <property type="entry name" value="Annexin_repeat_CS"/>
</dbReference>
<evidence type="ECO:0000256" key="5">
    <source>
        <dbReference type="ARBA" id="ARBA00023302"/>
    </source>
</evidence>
<dbReference type="SUPFAM" id="SSF47874">
    <property type="entry name" value="Annexin"/>
    <property type="match status" value="2"/>
</dbReference>
<keyword evidence="5 7" id="KW-0111">Calcium/phospholipid-binding</keyword>
<feature type="non-terminal residue" evidence="8">
    <location>
        <position position="1"/>
    </location>
</feature>
<evidence type="ECO:0000256" key="4">
    <source>
        <dbReference type="ARBA" id="ARBA00023216"/>
    </source>
</evidence>
<evidence type="ECO:0000256" key="3">
    <source>
        <dbReference type="ARBA" id="ARBA00022837"/>
    </source>
</evidence>
<keyword evidence="3 7" id="KW-0106">Calcium</keyword>
<evidence type="ECO:0000256" key="2">
    <source>
        <dbReference type="ARBA" id="ARBA00022737"/>
    </source>
</evidence>
<dbReference type="Proteomes" id="UP001164746">
    <property type="component" value="Chromosome 5"/>
</dbReference>
<dbReference type="PROSITE" id="PS51897">
    <property type="entry name" value="ANNEXIN_2"/>
    <property type="match status" value="6"/>
</dbReference>
<dbReference type="Pfam" id="PF00191">
    <property type="entry name" value="Annexin"/>
    <property type="match status" value="6"/>
</dbReference>
<reference evidence="8" key="1">
    <citation type="submission" date="2022-11" db="EMBL/GenBank/DDBJ databases">
        <title>Centuries of genome instability and evolution in soft-shell clam transmissible cancer (bioRxiv).</title>
        <authorList>
            <person name="Hart S.F.M."/>
            <person name="Yonemitsu M.A."/>
            <person name="Giersch R.M."/>
            <person name="Beal B.F."/>
            <person name="Arriagada G."/>
            <person name="Davis B.W."/>
            <person name="Ostrander E.A."/>
            <person name="Goff S.P."/>
            <person name="Metzger M.J."/>
        </authorList>
    </citation>
    <scope>NUCLEOTIDE SEQUENCE</scope>
    <source>
        <strain evidence="8">MELC-2E11</strain>
        <tissue evidence="8">Siphon/mantle</tissue>
    </source>
</reference>
<keyword evidence="2 7" id="KW-0677">Repeat</keyword>
<dbReference type="Gene3D" id="1.10.220.10">
    <property type="entry name" value="Annexin"/>
    <property type="match status" value="6"/>
</dbReference>
<dbReference type="PRINTS" id="PR00196">
    <property type="entry name" value="ANNEXIN"/>
</dbReference>
<evidence type="ECO:0000256" key="7">
    <source>
        <dbReference type="RuleBase" id="RU003540"/>
    </source>
</evidence>